<comment type="caution">
    <text evidence="3">The sequence shown here is derived from an EMBL/GenBank/DDBJ whole genome shotgun (WGS) entry which is preliminary data.</text>
</comment>
<dbReference type="SUPFAM" id="SSF51045">
    <property type="entry name" value="WW domain"/>
    <property type="match status" value="1"/>
</dbReference>
<dbReference type="EMBL" id="BNCQ01000016">
    <property type="protein sequence ID" value="GIM04568.1"/>
    <property type="molecule type" value="Genomic_DNA"/>
</dbReference>
<dbReference type="InterPro" id="IPR001202">
    <property type="entry name" value="WW_dom"/>
</dbReference>
<dbReference type="OrthoDB" id="6344460at2759"/>
<dbReference type="CDD" id="cd00201">
    <property type="entry name" value="WW"/>
    <property type="match status" value="1"/>
</dbReference>
<evidence type="ECO:0000313" key="3">
    <source>
        <dbReference type="EMBL" id="GIL80778.1"/>
    </source>
</evidence>
<gene>
    <name evidence="3" type="ORF">Vretifemale_9835</name>
    <name evidence="4" type="ORF">Vretimale_9119</name>
</gene>
<accession>A0A8J4CDI0</accession>
<feature type="region of interest" description="Disordered" evidence="1">
    <location>
        <begin position="30"/>
        <end position="97"/>
    </location>
</feature>
<evidence type="ECO:0000259" key="2">
    <source>
        <dbReference type="PROSITE" id="PS50020"/>
    </source>
</evidence>
<dbReference type="PROSITE" id="PS50020">
    <property type="entry name" value="WW_DOMAIN_2"/>
    <property type="match status" value="1"/>
</dbReference>
<feature type="compositionally biased region" description="Polar residues" evidence="1">
    <location>
        <begin position="41"/>
        <end position="59"/>
    </location>
</feature>
<dbReference type="Pfam" id="PF00397">
    <property type="entry name" value="WW"/>
    <property type="match status" value="1"/>
</dbReference>
<dbReference type="Gene3D" id="3.30.1470.10">
    <property type="entry name" value="Photosystem I PsaD, reaction center subunit II"/>
    <property type="match status" value="1"/>
</dbReference>
<dbReference type="InterPro" id="IPR036020">
    <property type="entry name" value="WW_dom_sf"/>
</dbReference>
<proteinExistence type="predicted"/>
<evidence type="ECO:0000313" key="4">
    <source>
        <dbReference type="EMBL" id="GIM04568.1"/>
    </source>
</evidence>
<dbReference type="PANTHER" id="PTHR21715:SF0">
    <property type="entry name" value="RH04127P"/>
    <property type="match status" value="1"/>
</dbReference>
<dbReference type="EMBL" id="BNCP01000019">
    <property type="protein sequence ID" value="GIL80778.1"/>
    <property type="molecule type" value="Genomic_DNA"/>
</dbReference>
<sequence>MRNSCDRFPQSRPDQRWCIIDTPADSFLDAVSGPTAVEGSSPPSTQHHQLIGSSDTTVIGDSRSASGGSGGGAAVAGPASLSPRLLSHPGSNSLQSTAATTATTTISGAGGSVISRQAAAPWLPRSPSMERAGAHSLVHLASAFQDAAISTAEAVVAASVVSSEGTGTVPLATAVDEGGRKAAVNGGVTASRPAIGMATSEHGMKAAKAEQEKGALQEQIAKTMRMFQEQLVQMVKMAAMLQAQRILGAARGGAVPMGTLGGTLMAQSSNGSIGLNTGGLVAQQTSMGLDTMGMNLPGTAGSLTSAPGMNLTGTLSASPSMGAAAAAATASMLPQPVAALPGDVDDPPTQDEIVAYGKYLGMDVVEDADLLYIAEWALTAPLPVGWTAHLDGEGNEFFYNAATNASTYEHPMDEHYRAYYRKMKEQKQLARKTEAQQ</sequence>
<evidence type="ECO:0000256" key="1">
    <source>
        <dbReference type="SAM" id="MobiDB-lite"/>
    </source>
</evidence>
<protein>
    <recommendedName>
        <fullName evidence="2">WW domain-containing protein</fullName>
    </recommendedName>
</protein>
<dbReference type="SMART" id="SM00456">
    <property type="entry name" value="WW"/>
    <property type="match status" value="1"/>
</dbReference>
<keyword evidence="5" id="KW-1185">Reference proteome</keyword>
<organism evidence="3 5">
    <name type="scientific">Volvox reticuliferus</name>
    <dbReference type="NCBI Taxonomy" id="1737510"/>
    <lineage>
        <taxon>Eukaryota</taxon>
        <taxon>Viridiplantae</taxon>
        <taxon>Chlorophyta</taxon>
        <taxon>core chlorophytes</taxon>
        <taxon>Chlorophyceae</taxon>
        <taxon>CS clade</taxon>
        <taxon>Chlamydomonadales</taxon>
        <taxon>Volvocaceae</taxon>
        <taxon>Volvox</taxon>
    </lineage>
</organism>
<dbReference type="AlphaFoldDB" id="A0A8J4CDI0"/>
<dbReference type="PROSITE" id="PS01159">
    <property type="entry name" value="WW_DOMAIN_1"/>
    <property type="match status" value="1"/>
</dbReference>
<dbReference type="Proteomes" id="UP000747110">
    <property type="component" value="Unassembled WGS sequence"/>
</dbReference>
<feature type="domain" description="WW" evidence="2">
    <location>
        <begin position="380"/>
        <end position="413"/>
    </location>
</feature>
<dbReference type="PANTHER" id="PTHR21715">
    <property type="entry name" value="RH04127P"/>
    <property type="match status" value="1"/>
</dbReference>
<name>A0A8J4CDI0_9CHLO</name>
<reference evidence="3" key="1">
    <citation type="journal article" date="2021" name="Proc. Natl. Acad. Sci. U.S.A.">
        <title>Three genomes in the algal genus Volvox reveal the fate of a haploid sex-determining region after a transition to homothallism.</title>
        <authorList>
            <person name="Yamamoto K."/>
            <person name="Hamaji T."/>
            <person name="Kawai-Toyooka H."/>
            <person name="Matsuzaki R."/>
            <person name="Takahashi F."/>
            <person name="Nishimura Y."/>
            <person name="Kawachi M."/>
            <person name="Noguchi H."/>
            <person name="Minakuchi Y."/>
            <person name="Umen J.G."/>
            <person name="Toyoda A."/>
            <person name="Nozaki H."/>
        </authorList>
    </citation>
    <scope>NUCLEOTIDE SEQUENCE</scope>
    <source>
        <strain evidence="4">NIES-3785</strain>
        <strain evidence="3">NIES-3786</strain>
    </source>
</reference>
<dbReference type="Proteomes" id="UP000722791">
    <property type="component" value="Unassembled WGS sequence"/>
</dbReference>
<dbReference type="InterPro" id="IPR053233">
    <property type="entry name" value="ABRA-related"/>
</dbReference>
<evidence type="ECO:0000313" key="5">
    <source>
        <dbReference type="Proteomes" id="UP000747110"/>
    </source>
</evidence>